<dbReference type="PROSITE" id="PS51257">
    <property type="entry name" value="PROKAR_LIPOPROTEIN"/>
    <property type="match status" value="1"/>
</dbReference>
<sequence>MDKKTAVSLLVAASLLAGCAAKPDQAQASSAVDSQINDPFEGFNRTMWKFNYDVLDPYILRPLAVGWSNTPKPITSGIRNVLSNLDEPASAVNYLLQGQPKEAIVHFNRFWINSTFGLLGLVDVAGAAGMQKENQREFGHVLGHYGVGFGPYVMVPGYGSFTPRQDIGGLVDSTYVPLALITPWGSVAKWALEGIDSRADALDKDALLRNSPDSYILFRDAYFQNQNFIVSGGRAPTTENPNAKELNDVIDEID</sequence>
<dbReference type="GeneID" id="69705759"/>
<name>A0A1A9AVY0_PLESH</name>
<keyword evidence="2" id="KW-0732">Signal</keyword>
<accession>A0A1A9AVY0</accession>
<gene>
    <name evidence="3" type="ORF">J2R62_00920</name>
</gene>
<dbReference type="GO" id="GO:0016020">
    <property type="term" value="C:membrane"/>
    <property type="evidence" value="ECO:0007669"/>
    <property type="project" value="InterPro"/>
</dbReference>
<evidence type="ECO:0000256" key="1">
    <source>
        <dbReference type="ARBA" id="ARBA00010634"/>
    </source>
</evidence>
<dbReference type="KEGG" id="pshi:SAMEA2665130_0896"/>
<evidence type="ECO:0000313" key="3">
    <source>
        <dbReference type="EMBL" id="MBO1106796.1"/>
    </source>
</evidence>
<dbReference type="InterPro" id="IPR007428">
    <property type="entry name" value="MlaA"/>
</dbReference>
<dbReference type="PANTHER" id="PTHR30035">
    <property type="entry name" value="LIPOPROTEIN VACJ-RELATED"/>
    <property type="match status" value="1"/>
</dbReference>
<protein>
    <submittedName>
        <fullName evidence="3">VacJ family lipoprotein</fullName>
    </submittedName>
</protein>
<organism evidence="3 4">
    <name type="scientific">Plesiomonas shigelloides</name>
    <name type="common">Aeromonas shigelloides</name>
    <dbReference type="NCBI Taxonomy" id="703"/>
    <lineage>
        <taxon>Bacteria</taxon>
        <taxon>Pseudomonadati</taxon>
        <taxon>Pseudomonadota</taxon>
        <taxon>Gammaproteobacteria</taxon>
        <taxon>Enterobacterales</taxon>
        <taxon>Enterobacteriaceae</taxon>
        <taxon>Plesiomonas</taxon>
    </lineage>
</organism>
<dbReference type="EMBL" id="JAFNAA010000001">
    <property type="protein sequence ID" value="MBO1106796.1"/>
    <property type="molecule type" value="Genomic_DNA"/>
</dbReference>
<reference evidence="3" key="1">
    <citation type="submission" date="2021-03" db="EMBL/GenBank/DDBJ databases">
        <title>Plesiomonas shigelloides zfcc0051, isolated from zebrafish feces.</title>
        <authorList>
            <person name="Vanderhoek Z."/>
            <person name="Gaulke C."/>
        </authorList>
    </citation>
    <scope>NUCLEOTIDE SEQUENCE</scope>
    <source>
        <strain evidence="3">Zfcc0051</strain>
    </source>
</reference>
<dbReference type="AlphaFoldDB" id="A0A1A9AVY0"/>
<dbReference type="PRINTS" id="PR01805">
    <property type="entry name" value="VACJLIPOPROT"/>
</dbReference>
<comment type="caution">
    <text evidence="3">The sequence shown here is derived from an EMBL/GenBank/DDBJ whole genome shotgun (WGS) entry which is preliminary data.</text>
</comment>
<evidence type="ECO:0000313" key="4">
    <source>
        <dbReference type="Proteomes" id="UP000664658"/>
    </source>
</evidence>
<comment type="similarity">
    <text evidence="1">Belongs to the MlaA family.</text>
</comment>
<dbReference type="Pfam" id="PF04333">
    <property type="entry name" value="MlaA"/>
    <property type="match status" value="1"/>
</dbReference>
<dbReference type="Proteomes" id="UP000664658">
    <property type="component" value="Unassembled WGS sequence"/>
</dbReference>
<dbReference type="PANTHER" id="PTHR30035:SF3">
    <property type="entry name" value="INTERMEMBRANE PHOSPHOLIPID TRANSPORT SYSTEM LIPOPROTEIN MLAA"/>
    <property type="match status" value="1"/>
</dbReference>
<dbReference type="RefSeq" id="WP_010862159.1">
    <property type="nucleotide sequence ID" value="NZ_CP027852.1"/>
</dbReference>
<keyword evidence="3" id="KW-0449">Lipoprotein</keyword>
<evidence type="ECO:0000256" key="2">
    <source>
        <dbReference type="ARBA" id="ARBA00022729"/>
    </source>
</evidence>
<proteinExistence type="inferred from homology"/>
<dbReference type="GO" id="GO:0120010">
    <property type="term" value="P:intermembrane phospholipid transfer"/>
    <property type="evidence" value="ECO:0007669"/>
    <property type="project" value="TreeGrafter"/>
</dbReference>